<dbReference type="Gene3D" id="1.25.40.450">
    <property type="entry name" value="Nucleoporin, helical domain, N-terminal subdomain"/>
    <property type="match status" value="1"/>
</dbReference>
<comment type="subcellular location">
    <subcellularLocation>
        <location evidence="1">Nucleus</location>
    </subcellularLocation>
</comment>
<dbReference type="InterPro" id="IPR014908">
    <property type="entry name" value="Nucleoporin_Nup133/Nup155_N"/>
</dbReference>
<dbReference type="InterPro" id="IPR004870">
    <property type="entry name" value="Nucleoporin_Nup155"/>
</dbReference>
<dbReference type="Gene3D" id="1.10.167.20">
    <property type="match status" value="1"/>
</dbReference>
<dbReference type="PANTHER" id="PTHR10350">
    <property type="entry name" value="NUCLEAR PORE COMPLEX PROTEIN NUP155"/>
    <property type="match status" value="1"/>
</dbReference>
<keyword evidence="3" id="KW-0813">Transport</keyword>
<feature type="region of interest" description="Disordered" evidence="5">
    <location>
        <begin position="1"/>
        <end position="39"/>
    </location>
</feature>
<dbReference type="InterPro" id="IPR042537">
    <property type="entry name" value="Nucleoporin_Nup155_C_2"/>
</dbReference>
<sequence length="1453" mass="164920">MSLLASVLPGKPFSQNGNAANGGQSGPGQANSKYITPTIKPADDSVGTLQFQQNQTGSNANGDSRSVMSQRFLLPQALETAGEVSYKISVPNFENLPPLRLGSKFITDLIRIDSMTPGDLYGEPYLNKGNNNNLDNYFFDKENGLGHFSRFEKVSQLDLPDKFFEETNLTECSMNMGLMPEINRSWIAVDNKLVFWNYKLPQSSFNKSSQFLTIDQIRHSILTVKLVKPKPGVFVADVNHLLLIATTMDIHIYVVKYDQSLNNLEVFNPNLSVNVQGLMINKFAFNELTHEVYFSGESDGVNVWKLEYHSNASFIKNRCDKVCLTKSGLSSVLPIGKMRGFDLFNSEHTDIHHKAGAQDNSKANQIPESIVEISVDGDRNVLYTLSNKSIIRIYKLAPNQKEFSQHNQFTPNEFFRAVSTMYTNHANIKSFSKFRIVSIQPVSPKESNNISLIATTNFGFRILLRLGSLGSYSSFMSNASRFASSIRLNLVTVKFPPSDEVTKMNPELDHITRIQSYVATMVKNQQNSELLKNTKFSKIISPGVFLAVKKTKGSDKLFVSSTNYGYLKRNNKLVEDAEFVKVAAQVETKDGSPIYIHDIVQLTPSMNATDTPNGYANVLASQYSKKPLKFAVLTNYGILVYQFKTSDQIISSLKDEVLENFIEENGYEETCSTLLYLSCSQGYFSGKDLFHKTASMLFSHAGNNARLSENASTVSSGPSHLPLQPSDSKRMVEQVVLSDRFYGTCLLISRLFRDFWNKKVFTPLPHIKMLNDGSVEVSSLKEGNLIVKGLSMTKDQVEFFIGSVFVLLEFFNDNSNDIPGLNAPSYSSDPTKLENEVCMRAEHIAFTSIVRCLNSMKEALSFLMVLIEETQSDQKNFNDIFQFLSLTNQVNFLRLTFRDLLLPTQEVKGLIKDLLSSIINKNILKGGSIDSIASSLQGRCASFCSSDDVYIFKAIENLTKAKNIGNRDSELKVKCLNNAISLFEQAVDSLTLENIENALNIMLTLEFYTGAVQFVLKLAKKCYTVSNAQSSALITNGDNKVDSFKNQLEINNKKRMQLYDLVFKILTRLDVNALKIEESKNQLMMREFMDVRDATYETCFASTDQKFHYEFYQWFINQGYKQRLLDVETPYILPFLEEVSQKDLELTQLLWLYHARRENYFAAARILYSLAISDFSIPLNQRIEFLSRANGFCNCTCPPNLRQEMIHLSNLVHELFDVANVQLNLLTIIQSDKRINAENKKLASDALNNKIQSASELFNEYADPLGYYEICFAIFKVSDYKNPDEIFKRWEFFFEKIFHTFMTEKSNNVPLYQMISDKIVPVGLSLAPNDLVFPVDRLIKMVCKYIQNAIEEDASTQTPPRGAVIEMFFKAQIPYEKLYISVKSLIEHNSYEVYSGFTQYLKTSEMVYLIRKWYNNDKKLKDAVDGEQIASLTEYSVENDPIDKWVRLHKTFI</sequence>
<evidence type="ECO:0008006" key="10">
    <source>
        <dbReference type="Google" id="ProtNLM"/>
    </source>
</evidence>
<comment type="similarity">
    <text evidence="2">Belongs to the non-repetitive/WGA-negative nucleoporin family.</text>
</comment>
<dbReference type="GO" id="GO:0006606">
    <property type="term" value="P:protein import into nucleus"/>
    <property type="evidence" value="ECO:0007669"/>
    <property type="project" value="TreeGrafter"/>
</dbReference>
<organism evidence="8 9">
    <name type="scientific">Candidozyma haemuli</name>
    <dbReference type="NCBI Taxonomy" id="45357"/>
    <lineage>
        <taxon>Eukaryota</taxon>
        <taxon>Fungi</taxon>
        <taxon>Dikarya</taxon>
        <taxon>Ascomycota</taxon>
        <taxon>Saccharomycotina</taxon>
        <taxon>Pichiomycetes</taxon>
        <taxon>Metschnikowiaceae</taxon>
        <taxon>Candidozyma</taxon>
    </lineage>
</organism>
<dbReference type="GO" id="GO:0006405">
    <property type="term" value="P:RNA export from nucleus"/>
    <property type="evidence" value="ECO:0007669"/>
    <property type="project" value="TreeGrafter"/>
</dbReference>
<dbReference type="Proteomes" id="UP000244309">
    <property type="component" value="Unassembled WGS sequence"/>
</dbReference>
<dbReference type="PANTHER" id="PTHR10350:SF6">
    <property type="entry name" value="NUCLEAR PORE COMPLEX PROTEIN NUP155"/>
    <property type="match status" value="1"/>
</dbReference>
<evidence type="ECO:0000313" key="8">
    <source>
        <dbReference type="EMBL" id="PVH21310.1"/>
    </source>
</evidence>
<dbReference type="InterPro" id="IPR007187">
    <property type="entry name" value="Nucleoporin_Nup133/Nup155_C"/>
</dbReference>
<dbReference type="RefSeq" id="XP_025342250.1">
    <property type="nucleotide sequence ID" value="XM_025484035.1"/>
</dbReference>
<evidence type="ECO:0000259" key="7">
    <source>
        <dbReference type="Pfam" id="PF08801"/>
    </source>
</evidence>
<dbReference type="Gene3D" id="1.20.120.1050">
    <property type="match status" value="1"/>
</dbReference>
<evidence type="ECO:0000259" key="6">
    <source>
        <dbReference type="Pfam" id="PF03177"/>
    </source>
</evidence>
<dbReference type="GO" id="GO:0000972">
    <property type="term" value="P:transcription-dependent tethering of RNA polymerase II gene DNA at nuclear periphery"/>
    <property type="evidence" value="ECO:0007669"/>
    <property type="project" value="TreeGrafter"/>
</dbReference>
<keyword evidence="4" id="KW-0539">Nucleus</keyword>
<keyword evidence="9" id="KW-1185">Reference proteome</keyword>
<proteinExistence type="inferred from homology"/>
<protein>
    <recommendedName>
        <fullName evidence="10">Nucleoporin Nup133/Nup155-like N-terminal domain-containing protein</fullName>
    </recommendedName>
</protein>
<evidence type="ECO:0000313" key="9">
    <source>
        <dbReference type="Proteomes" id="UP000244309"/>
    </source>
</evidence>
<feature type="domain" description="Nucleoporin Nup133/Nup155-like C-terminal" evidence="6">
    <location>
        <begin position="738"/>
        <end position="1447"/>
    </location>
</feature>
<dbReference type="EMBL" id="PKFO01000005">
    <property type="protein sequence ID" value="PVH21310.1"/>
    <property type="molecule type" value="Genomic_DNA"/>
</dbReference>
<dbReference type="Pfam" id="PF03177">
    <property type="entry name" value="Nucleoporin_C"/>
    <property type="match status" value="1"/>
</dbReference>
<evidence type="ECO:0000256" key="5">
    <source>
        <dbReference type="SAM" id="MobiDB-lite"/>
    </source>
</evidence>
<evidence type="ECO:0000256" key="2">
    <source>
        <dbReference type="ARBA" id="ARBA00007373"/>
    </source>
</evidence>
<gene>
    <name evidence="8" type="ORF">CXQ85_000283</name>
</gene>
<dbReference type="FunFam" id="1.25.40.440:FF:000001">
    <property type="entry name" value="Nuclear pore complex subunit"/>
    <property type="match status" value="1"/>
</dbReference>
<dbReference type="STRING" id="45357.A0A2V1AT97"/>
<comment type="caution">
    <text evidence="8">The sequence shown here is derived from an EMBL/GenBank/DDBJ whole genome shotgun (WGS) entry which is preliminary data.</text>
</comment>
<dbReference type="InterPro" id="IPR042533">
    <property type="entry name" value="Nucleoporin_Nup155_C_1"/>
</dbReference>
<dbReference type="Gene3D" id="1.20.58.1780">
    <property type="match status" value="1"/>
</dbReference>
<evidence type="ECO:0000256" key="4">
    <source>
        <dbReference type="ARBA" id="ARBA00023242"/>
    </source>
</evidence>
<dbReference type="GO" id="GO:0036228">
    <property type="term" value="P:protein localization to nuclear inner membrane"/>
    <property type="evidence" value="ECO:0007669"/>
    <property type="project" value="TreeGrafter"/>
</dbReference>
<evidence type="ECO:0000256" key="3">
    <source>
        <dbReference type="ARBA" id="ARBA00022448"/>
    </source>
</evidence>
<dbReference type="VEuPathDB" id="FungiDB:CXQ85_000283"/>
<evidence type="ECO:0000256" key="1">
    <source>
        <dbReference type="ARBA" id="ARBA00004123"/>
    </source>
</evidence>
<dbReference type="GO" id="GO:0017056">
    <property type="term" value="F:structural constituent of nuclear pore"/>
    <property type="evidence" value="ECO:0007669"/>
    <property type="project" value="InterPro"/>
</dbReference>
<accession>A0A2V1AT97</accession>
<dbReference type="Pfam" id="PF08801">
    <property type="entry name" value="Nucleoporin_N"/>
    <property type="match status" value="1"/>
</dbReference>
<name>A0A2V1AT97_9ASCO</name>
<feature type="compositionally biased region" description="Low complexity" evidence="5">
    <location>
        <begin position="14"/>
        <end position="32"/>
    </location>
</feature>
<dbReference type="GO" id="GO:0044611">
    <property type="term" value="C:nuclear pore inner ring"/>
    <property type="evidence" value="ECO:0007669"/>
    <property type="project" value="TreeGrafter"/>
</dbReference>
<reference evidence="8 9" key="1">
    <citation type="submission" date="2017-12" db="EMBL/GenBank/DDBJ databases">
        <title>Genome Sequence of a Multidrug-Resistant Candida haemulonii Isolate from a Patient with Chronic Leg Ulcers in Israel.</title>
        <authorList>
            <person name="Chow N.A."/>
            <person name="Gade L."/>
            <person name="Batra D."/>
            <person name="Rowe L.A."/>
            <person name="Ben-Ami R."/>
            <person name="Loparev V.N."/>
            <person name="Litvintseva A.P."/>
        </authorList>
    </citation>
    <scope>NUCLEOTIDE SEQUENCE [LARGE SCALE GENOMIC DNA]</scope>
    <source>
        <strain evidence="8 9">B11899</strain>
    </source>
</reference>
<dbReference type="Gene3D" id="1.25.40.440">
    <property type="entry name" value="Nucleoporin, helical domain, central subdomain"/>
    <property type="match status" value="1"/>
</dbReference>
<dbReference type="GeneID" id="37005616"/>
<feature type="domain" description="Nucleoporin Nup133/Nup155-like N-terminal" evidence="7">
    <location>
        <begin position="148"/>
        <end position="639"/>
    </location>
</feature>
<dbReference type="OrthoDB" id="338970at2759"/>